<keyword evidence="1 6" id="KW-0378">Hydrolase</keyword>
<comment type="caution">
    <text evidence="6">The sequence shown here is derived from an EMBL/GenBank/DDBJ whole genome shotgun (WGS) entry which is preliminary data.</text>
</comment>
<proteinExistence type="predicted"/>
<evidence type="ECO:0000256" key="1">
    <source>
        <dbReference type="ARBA" id="ARBA00022801"/>
    </source>
</evidence>
<dbReference type="SUPFAM" id="SSF53474">
    <property type="entry name" value="alpha/beta-Hydrolases"/>
    <property type="match status" value="1"/>
</dbReference>
<dbReference type="PANTHER" id="PTHR10272">
    <property type="entry name" value="PLATELET-ACTIVATING FACTOR ACETYLHYDROLASE"/>
    <property type="match status" value="1"/>
</dbReference>
<dbReference type="Gene3D" id="3.40.50.1820">
    <property type="entry name" value="alpha/beta hydrolase"/>
    <property type="match status" value="1"/>
</dbReference>
<evidence type="ECO:0000256" key="4">
    <source>
        <dbReference type="SAM" id="SignalP"/>
    </source>
</evidence>
<dbReference type="Proteomes" id="UP000753908">
    <property type="component" value="Unassembled WGS sequence"/>
</dbReference>
<dbReference type="GO" id="GO:0016042">
    <property type="term" value="P:lipid catabolic process"/>
    <property type="evidence" value="ECO:0007669"/>
    <property type="project" value="UniProtKB-KW"/>
</dbReference>
<gene>
    <name evidence="6" type="ORF">KME25_32130</name>
</gene>
<dbReference type="Pfam" id="PF07176">
    <property type="entry name" value="DUF1400"/>
    <property type="match status" value="1"/>
</dbReference>
<reference evidence="6" key="2">
    <citation type="journal article" date="2022" name="Microbiol. Resour. Announc.">
        <title>Metagenome Sequencing to Explore Phylogenomics of Terrestrial Cyanobacteria.</title>
        <authorList>
            <person name="Ward R.D."/>
            <person name="Stajich J.E."/>
            <person name="Johansen J.R."/>
            <person name="Huntemann M."/>
            <person name="Clum A."/>
            <person name="Foster B."/>
            <person name="Foster B."/>
            <person name="Roux S."/>
            <person name="Palaniappan K."/>
            <person name="Varghese N."/>
            <person name="Mukherjee S."/>
            <person name="Reddy T.B.K."/>
            <person name="Daum C."/>
            <person name="Copeland A."/>
            <person name="Chen I.A."/>
            <person name="Ivanova N.N."/>
            <person name="Kyrpides N.C."/>
            <person name="Shapiro N."/>
            <person name="Eloe-Fadrosh E.A."/>
            <person name="Pietrasiak N."/>
        </authorList>
    </citation>
    <scope>NUCLEOTIDE SEQUENCE</scope>
    <source>
        <strain evidence="6">CPER-KK1</strain>
    </source>
</reference>
<sequence length="558" mass="60275">MFDGRIIRCAGVMVLTLSALFSLNGVTTSVQAAETLVLRRSQESESIDVADLKTLVGTETTPLNLEDLARILSAKERRQITNALQAKFNLNAVDVRNFLNTQVGDELATALARATPRADRVGVQAMKTALVLGANAPEGLSLISFIEAYPKPRLELNLDEAFEVVENFNGAFWQTQAFMAAIAPQLAPRRSQIDVPFDASQPGRATVQVLSLNLNDAERGREIPLDVYWSTEASPTKPLIVFSHGLGSVRTDMRYLAEHLASHGYVVVALEHPGSNGTHIRNALRLKAPLLEAEEFLNRPKDISFVLDELQTLNQNASSPLQGKLASDRVMVVGYSLGAATALSVAGAQLQLTELKQRCPGDILAFSLGETAQCFAEGLPEDRYQLRDSRIKAAIALSPTTSLIFGETGLSQVAVPTLIVAASADKTTPALTEQIIGFDKMPSPKWLVGIVGGTHLSVKDPSTTTDQAGQLDTLYTGGEVVGEQAVDVRNYVKAIALAMAAQLIDEASQYAIFLTPEYAQFASTKAFPIRLVTEIPPEAEAILQDFRQHQAQEPNSSL</sequence>
<evidence type="ECO:0000313" key="6">
    <source>
        <dbReference type="EMBL" id="MBW4549017.1"/>
    </source>
</evidence>
<evidence type="ECO:0000256" key="2">
    <source>
        <dbReference type="ARBA" id="ARBA00022963"/>
    </source>
</evidence>
<evidence type="ECO:0000313" key="7">
    <source>
        <dbReference type="Proteomes" id="UP000753908"/>
    </source>
</evidence>
<organism evidence="6 7">
    <name type="scientific">Symplocastrum torsivum CPER-KK1</name>
    <dbReference type="NCBI Taxonomy" id="450513"/>
    <lineage>
        <taxon>Bacteria</taxon>
        <taxon>Bacillati</taxon>
        <taxon>Cyanobacteriota</taxon>
        <taxon>Cyanophyceae</taxon>
        <taxon>Oscillatoriophycideae</taxon>
        <taxon>Oscillatoriales</taxon>
        <taxon>Microcoleaceae</taxon>
        <taxon>Symplocastrum</taxon>
    </lineage>
</organism>
<dbReference type="Pfam" id="PF03403">
    <property type="entry name" value="PAF-AH_p_II"/>
    <property type="match status" value="1"/>
</dbReference>
<feature type="chain" id="PRO_5037306639" evidence="4">
    <location>
        <begin position="33"/>
        <end position="558"/>
    </location>
</feature>
<dbReference type="InterPro" id="IPR029058">
    <property type="entry name" value="AB_hydrolase_fold"/>
</dbReference>
<keyword evidence="2" id="KW-0442">Lipid degradation</keyword>
<dbReference type="InterPro" id="IPR010802">
    <property type="entry name" value="DUF1400"/>
</dbReference>
<dbReference type="PANTHER" id="PTHR10272:SF13">
    <property type="entry name" value="POLY(ETHYLENE TEREPHTHALATE) HYDROLASE"/>
    <property type="match status" value="1"/>
</dbReference>
<reference evidence="6" key="1">
    <citation type="submission" date="2021-05" db="EMBL/GenBank/DDBJ databases">
        <authorList>
            <person name="Pietrasiak N."/>
            <person name="Ward R."/>
            <person name="Stajich J.E."/>
            <person name="Kurbessoian T."/>
        </authorList>
    </citation>
    <scope>NUCLEOTIDE SEQUENCE</scope>
    <source>
        <strain evidence="6">CPER-KK1</strain>
    </source>
</reference>
<dbReference type="EMBL" id="JAHHIF010000080">
    <property type="protein sequence ID" value="MBW4549017.1"/>
    <property type="molecule type" value="Genomic_DNA"/>
</dbReference>
<name>A0A951PU44_9CYAN</name>
<keyword evidence="3" id="KW-0443">Lipid metabolism</keyword>
<keyword evidence="4" id="KW-0732">Signal</keyword>
<dbReference type="AlphaFoldDB" id="A0A951PU44"/>
<dbReference type="GO" id="GO:0003847">
    <property type="term" value="F:1-alkyl-2-acetylglycerophosphocholine esterase activity"/>
    <property type="evidence" value="ECO:0007669"/>
    <property type="project" value="TreeGrafter"/>
</dbReference>
<evidence type="ECO:0000256" key="3">
    <source>
        <dbReference type="ARBA" id="ARBA00023098"/>
    </source>
</evidence>
<protein>
    <submittedName>
        <fullName evidence="6">Alpha/beta hydrolase</fullName>
    </submittedName>
</protein>
<feature type="signal peptide" evidence="4">
    <location>
        <begin position="1"/>
        <end position="32"/>
    </location>
</feature>
<evidence type="ECO:0000259" key="5">
    <source>
        <dbReference type="Pfam" id="PF07176"/>
    </source>
</evidence>
<feature type="domain" description="DUF1400" evidence="5">
    <location>
        <begin position="32"/>
        <end position="157"/>
    </location>
</feature>
<accession>A0A951PU44</accession>